<keyword evidence="9" id="KW-0732">Signal</keyword>
<dbReference type="PROSITE" id="PS52016">
    <property type="entry name" value="TONB_DEPENDENT_REC_3"/>
    <property type="match status" value="1"/>
</dbReference>
<dbReference type="InterPro" id="IPR008969">
    <property type="entry name" value="CarboxyPept-like_regulatory"/>
</dbReference>
<dbReference type="InterPro" id="IPR023996">
    <property type="entry name" value="TonB-dep_OMP_SusC/RagA"/>
</dbReference>
<dbReference type="InterPro" id="IPR037066">
    <property type="entry name" value="Plug_dom_sf"/>
</dbReference>
<organism evidence="11 12">
    <name type="scientific">Mariniphaga anaerophila</name>
    <dbReference type="NCBI Taxonomy" id="1484053"/>
    <lineage>
        <taxon>Bacteria</taxon>
        <taxon>Pseudomonadati</taxon>
        <taxon>Bacteroidota</taxon>
        <taxon>Bacteroidia</taxon>
        <taxon>Marinilabiliales</taxon>
        <taxon>Prolixibacteraceae</taxon>
        <taxon>Mariniphaga</taxon>
    </lineage>
</organism>
<feature type="domain" description="Secretin/TonB short N-terminal" evidence="10">
    <location>
        <begin position="47"/>
        <end position="99"/>
    </location>
</feature>
<keyword evidence="3 7" id="KW-1134">Transmembrane beta strand</keyword>
<dbReference type="InterPro" id="IPR023997">
    <property type="entry name" value="TonB-dep_OMP_SusC/RagA_CS"/>
</dbReference>
<dbReference type="RefSeq" id="WP_072999981.1">
    <property type="nucleotide sequence ID" value="NZ_FQUM01000003.1"/>
</dbReference>
<dbReference type="Gene3D" id="2.60.40.1120">
    <property type="entry name" value="Carboxypeptidase-like, regulatory domain"/>
    <property type="match status" value="1"/>
</dbReference>
<dbReference type="InterPro" id="IPR036942">
    <property type="entry name" value="Beta-barrel_TonB_sf"/>
</dbReference>
<dbReference type="SUPFAM" id="SSF49464">
    <property type="entry name" value="Carboxypeptidase regulatory domain-like"/>
    <property type="match status" value="1"/>
</dbReference>
<evidence type="ECO:0000256" key="5">
    <source>
        <dbReference type="ARBA" id="ARBA00023136"/>
    </source>
</evidence>
<dbReference type="STRING" id="1484053.SAMN05444274_10336"/>
<evidence type="ECO:0000256" key="1">
    <source>
        <dbReference type="ARBA" id="ARBA00004571"/>
    </source>
</evidence>
<dbReference type="Proteomes" id="UP000184164">
    <property type="component" value="Unassembled WGS sequence"/>
</dbReference>
<gene>
    <name evidence="11" type="ORF">SAMN05444274_10336</name>
</gene>
<protein>
    <submittedName>
        <fullName evidence="11">TonB-linked outer membrane protein, SusC/RagA family</fullName>
    </submittedName>
</protein>
<dbReference type="SMART" id="SM00965">
    <property type="entry name" value="STN"/>
    <property type="match status" value="1"/>
</dbReference>
<dbReference type="Pfam" id="PF07715">
    <property type="entry name" value="Plug"/>
    <property type="match status" value="1"/>
</dbReference>
<feature type="chain" id="PRO_5013132807" evidence="9">
    <location>
        <begin position="21"/>
        <end position="1113"/>
    </location>
</feature>
<dbReference type="InterPro" id="IPR012910">
    <property type="entry name" value="Plug_dom"/>
</dbReference>
<dbReference type="InterPro" id="IPR011662">
    <property type="entry name" value="Secretin/TonB_short_N"/>
</dbReference>
<feature type="region of interest" description="Disordered" evidence="8">
    <location>
        <begin position="575"/>
        <end position="594"/>
    </location>
</feature>
<evidence type="ECO:0000259" key="10">
    <source>
        <dbReference type="SMART" id="SM00965"/>
    </source>
</evidence>
<proteinExistence type="inferred from homology"/>
<accession>A0A1M4XKC0</accession>
<evidence type="ECO:0000313" key="12">
    <source>
        <dbReference type="Proteomes" id="UP000184164"/>
    </source>
</evidence>
<dbReference type="SUPFAM" id="SSF56935">
    <property type="entry name" value="Porins"/>
    <property type="match status" value="1"/>
</dbReference>
<keyword evidence="12" id="KW-1185">Reference proteome</keyword>
<keyword evidence="6 7" id="KW-0998">Cell outer membrane</keyword>
<name>A0A1M4XKC0_9BACT</name>
<keyword evidence="2 7" id="KW-0813">Transport</keyword>
<dbReference type="Pfam" id="PF13715">
    <property type="entry name" value="CarbopepD_reg_2"/>
    <property type="match status" value="1"/>
</dbReference>
<keyword evidence="5 7" id="KW-0472">Membrane</keyword>
<dbReference type="EMBL" id="FQUM01000003">
    <property type="protein sequence ID" value="SHE94004.1"/>
    <property type="molecule type" value="Genomic_DNA"/>
</dbReference>
<sequence>MKVKLLLLVCCFFTAGPVIAQQGKFNINIQNSTLKETFKVIQNESGYRFFYSDDLVDLDKKMNLEGSNFTIDEIIGALESKTNLSFRKMEDKLIVVVPANEEQHPGIVSGRVTSADEQEGLPGVNVIIKGTSKGVITDASGNYSIEIPNENVVLQYSFIGFNTQEFSVNGQRTINVVLTEDIQSIDEIVVTALAIERDKNSLGYSITQVSADEINQAKENNPINSLAGKVAGLQITKAPTGVDGSSRVILRGVASLLGNNRPLFVIDGIPMDAGYGGGGRWGGVDSGDALSDLNPEDIESMSVLKGAGAAAAYGSRGANGVILVTTKKGKIRKGIGISVSSGYTVETPMITPEFQYAYAQGAFTQYPAMNGSRLDHPWIWSYGPKIEGQQVKDWMGNETTLVQQGNPYDEFFRTGSTFTNSVAFNGGNKTTSFRASITNQVSKGIMPNNGLDRQTVNFRGSSKMGEKISFDGKITYIRSNVENRPHLSEDGANIVQALNILPRSISLESLQNNTVDEYGNEKKWTVDNTFSNPYWILENMKNSYEKNRLQAMFSMNWNLATNLDFMVRSGFDYSNSNSKSHEAAGRPDLNTGRGRISQNIGNGIEWNSDVLLTYSNNIDNVGFHLSAGGNYRYNKGNSISQWGNVERVPEFYNISNYKNFGTSEWYSQKAVYSAYVLGSISFEKFLYLDITARNDWSSTLPLENNSYFYHSENLSFLFTEAFGIKNNILNMGKLRASYAKVGNDTGAYQIDQYYNISQTQTEFPLATISGQLPHFDLKPEETYSWEVGTNLSLFNNRFMIDATYYYSISDNQIMNVDLTPSTGYENKKMNAGKIENSGIELKLDGNLVSAKNGFNWDVILTWSKNNSIVRELYGNMKFLLLAEEFHMTMEAHVDQPYGQIYIIDYKRDSFGNKLIDKNGYAQAGERKAMGDINPDWIGGITNRLTYKNFSLGFLIDVQKGGDIYSWGKSYRALFGTSTETLEGREEWAAGTGGFVESGIKETNGKPNDVAIGPTNRWYNLYNKQIGTEWLLDASNIRMREVVLGYSVPAKLLKNAPVSDVNFSLVGRNLFFLYNAMGDIDPESGYSSGSTGNGIEHLSLPSTSSYGVNLKINF</sequence>
<evidence type="ECO:0000256" key="7">
    <source>
        <dbReference type="PROSITE-ProRule" id="PRU01360"/>
    </source>
</evidence>
<dbReference type="GO" id="GO:0009279">
    <property type="term" value="C:cell outer membrane"/>
    <property type="evidence" value="ECO:0007669"/>
    <property type="project" value="UniProtKB-SubCell"/>
</dbReference>
<dbReference type="OrthoDB" id="9768177at2"/>
<evidence type="ECO:0000256" key="2">
    <source>
        <dbReference type="ARBA" id="ARBA00022448"/>
    </source>
</evidence>
<dbReference type="Gene3D" id="2.170.130.10">
    <property type="entry name" value="TonB-dependent receptor, plug domain"/>
    <property type="match status" value="1"/>
</dbReference>
<keyword evidence="4 7" id="KW-0812">Transmembrane</keyword>
<feature type="signal peptide" evidence="9">
    <location>
        <begin position="1"/>
        <end position="20"/>
    </location>
</feature>
<evidence type="ECO:0000256" key="6">
    <source>
        <dbReference type="ARBA" id="ARBA00023237"/>
    </source>
</evidence>
<evidence type="ECO:0000256" key="3">
    <source>
        <dbReference type="ARBA" id="ARBA00022452"/>
    </source>
</evidence>
<evidence type="ECO:0000313" key="11">
    <source>
        <dbReference type="EMBL" id="SHE94004.1"/>
    </source>
</evidence>
<dbReference type="NCBIfam" id="TIGR04056">
    <property type="entry name" value="OMP_RagA_SusC"/>
    <property type="match status" value="1"/>
</dbReference>
<comment type="similarity">
    <text evidence="7">Belongs to the TonB-dependent receptor family.</text>
</comment>
<dbReference type="NCBIfam" id="TIGR04057">
    <property type="entry name" value="SusC_RagA_signa"/>
    <property type="match status" value="1"/>
</dbReference>
<reference evidence="11 12" key="1">
    <citation type="submission" date="2016-11" db="EMBL/GenBank/DDBJ databases">
        <authorList>
            <person name="Jaros S."/>
            <person name="Januszkiewicz K."/>
            <person name="Wedrychowicz H."/>
        </authorList>
    </citation>
    <scope>NUCLEOTIDE SEQUENCE [LARGE SCALE GENOMIC DNA]</scope>
    <source>
        <strain evidence="11 12">DSM 26910</strain>
    </source>
</reference>
<dbReference type="AlphaFoldDB" id="A0A1M4XKC0"/>
<evidence type="ECO:0000256" key="8">
    <source>
        <dbReference type="SAM" id="MobiDB-lite"/>
    </source>
</evidence>
<evidence type="ECO:0000256" key="4">
    <source>
        <dbReference type="ARBA" id="ARBA00022692"/>
    </source>
</evidence>
<dbReference type="InterPro" id="IPR039426">
    <property type="entry name" value="TonB-dep_rcpt-like"/>
</dbReference>
<evidence type="ECO:0000256" key="9">
    <source>
        <dbReference type="SAM" id="SignalP"/>
    </source>
</evidence>
<comment type="subcellular location">
    <subcellularLocation>
        <location evidence="1 7">Cell outer membrane</location>
        <topology evidence="1 7">Multi-pass membrane protein</topology>
    </subcellularLocation>
</comment>
<dbReference type="Gene3D" id="2.40.170.20">
    <property type="entry name" value="TonB-dependent receptor, beta-barrel domain"/>
    <property type="match status" value="1"/>
</dbReference>